<name>A0A8X6N5K8_NEPPI</name>
<gene>
    <name evidence="1" type="ORF">NPIL_635691</name>
</gene>
<dbReference type="AlphaFoldDB" id="A0A8X6N5K8"/>
<evidence type="ECO:0000313" key="1">
    <source>
        <dbReference type="EMBL" id="GFS95146.1"/>
    </source>
</evidence>
<proteinExistence type="predicted"/>
<accession>A0A8X6N5K8</accession>
<keyword evidence="2" id="KW-1185">Reference proteome</keyword>
<organism evidence="1 2">
    <name type="scientific">Nephila pilipes</name>
    <name type="common">Giant wood spider</name>
    <name type="synonym">Nephila maculata</name>
    <dbReference type="NCBI Taxonomy" id="299642"/>
    <lineage>
        <taxon>Eukaryota</taxon>
        <taxon>Metazoa</taxon>
        <taxon>Ecdysozoa</taxon>
        <taxon>Arthropoda</taxon>
        <taxon>Chelicerata</taxon>
        <taxon>Arachnida</taxon>
        <taxon>Araneae</taxon>
        <taxon>Araneomorphae</taxon>
        <taxon>Entelegynae</taxon>
        <taxon>Araneoidea</taxon>
        <taxon>Nephilidae</taxon>
        <taxon>Nephila</taxon>
    </lineage>
</organism>
<reference evidence="1" key="1">
    <citation type="submission" date="2020-08" db="EMBL/GenBank/DDBJ databases">
        <title>Multicomponent nature underlies the extraordinary mechanical properties of spider dragline silk.</title>
        <authorList>
            <person name="Kono N."/>
            <person name="Nakamura H."/>
            <person name="Mori M."/>
            <person name="Yoshida Y."/>
            <person name="Ohtoshi R."/>
            <person name="Malay A.D."/>
            <person name="Moran D.A.P."/>
            <person name="Tomita M."/>
            <person name="Numata K."/>
            <person name="Arakawa K."/>
        </authorList>
    </citation>
    <scope>NUCLEOTIDE SEQUENCE</scope>
</reference>
<dbReference type="OrthoDB" id="8065943at2759"/>
<protein>
    <submittedName>
        <fullName evidence="1">Uncharacterized protein</fullName>
    </submittedName>
</protein>
<dbReference type="Proteomes" id="UP000887013">
    <property type="component" value="Unassembled WGS sequence"/>
</dbReference>
<sequence length="81" mass="9146">MGKSQVFANGSSELDLVIDEDRYPLTLHILPTKHLNLEAVIDTDILEQTSLKFTEDSVEFLKYGTGSFVSTVFLKYDNSFI</sequence>
<evidence type="ECO:0000313" key="2">
    <source>
        <dbReference type="Proteomes" id="UP000887013"/>
    </source>
</evidence>
<comment type="caution">
    <text evidence="1">The sequence shown here is derived from an EMBL/GenBank/DDBJ whole genome shotgun (WGS) entry which is preliminary data.</text>
</comment>
<dbReference type="EMBL" id="BMAW01100481">
    <property type="protein sequence ID" value="GFS95146.1"/>
    <property type="molecule type" value="Genomic_DNA"/>
</dbReference>